<dbReference type="SUPFAM" id="SSF52540">
    <property type="entry name" value="P-loop containing nucleoside triphosphate hydrolases"/>
    <property type="match status" value="1"/>
</dbReference>
<dbReference type="InterPro" id="IPR027417">
    <property type="entry name" value="P-loop_NTPase"/>
</dbReference>
<gene>
    <name evidence="4" type="ORF">EV192_108249</name>
</gene>
<dbReference type="PANTHER" id="PTHR16305">
    <property type="entry name" value="TESTICULAR SOLUBLE ADENYLYL CYCLASE"/>
    <property type="match status" value="1"/>
</dbReference>
<sequence>MEPRLTGRDSETVILAGVLDEAERGVGQLVLLSGEPGIGKTRLAGHALRAARERGFAVLVGQADPLQTGLAYAPVVAALRGRLDTDLLVGLADLGRLLPDPRLPVPEPGGDAALNRTRMFEAVLQLLRRMAARTPVLVFVDDLHWADHGTIELVHYLGNGTAGDRLVVIGAARTPPAGSRLADLATLVRRHDHGTELALGPLSEADTKSLAQDVLGTQPPPAMLTELATRTKGVPLFVTALAQHTGRGPLPTIVRDVVMSRLQTLNESERDLIDLIAVAGMCATVDVLKAAAAADIETELHDLLRQGHIDEQLNDHEVFYRVIHPLYAEVAYAELTEIERRRLHATLARTIDDVAPDNIMAIAPHYRDAGDYVDPQRAIDVLASAGQRALNVYAATEAVDYLARALSRARTDRRDAVPTLLDSLGPAYQGAGMLDAAAQVWQERLATETDVDKQTSLRLHLALLESDRGNPDRADAHISTVLGRAGDHDIQSLGQRMAIAARHWDIPRARALYQSVSESLAASPRPAARSLATYARGVLASIDMEIGEAHRLLTKAADLADRFNDDSMFLKFQPRRILAGLRVLVGDIPGALDCAEKGTAVSANFVLPAATHSMIMVHTTARYFAGDVLGSLPDVDAHIASSSATGLDRIRSRMLTHRAFLLAELGRLDEASASLDQARPWLHLLQDGKDYGWEIAATMIAVHSGHPEKAPPLDTPEFSFRDPIVNCMRVLVAGQAAIAANDEARAHDILEFLRGIGRTAPLLDAFADRQEGLLTGSTELLRRAARRLADMGAPLLSAQADLEASELDPDQDVIVRCLRRFQDAGTTPWLDRARSLARKHNVTVAIARTSGDLTQREHEIVRLVGHGLSNADIAARLFLSERTVESHLRNSYRKLTITSRLRLAQWAVANDKERP</sequence>
<accession>A0A4R2J7A5</accession>
<dbReference type="GO" id="GO:0003677">
    <property type="term" value="F:DNA binding"/>
    <property type="evidence" value="ECO:0007669"/>
    <property type="project" value="InterPro"/>
</dbReference>
<dbReference type="Pfam" id="PF13191">
    <property type="entry name" value="AAA_16"/>
    <property type="match status" value="1"/>
</dbReference>
<dbReference type="InterPro" id="IPR036388">
    <property type="entry name" value="WH-like_DNA-bd_sf"/>
</dbReference>
<dbReference type="InterPro" id="IPR000792">
    <property type="entry name" value="Tscrpt_reg_LuxR_C"/>
</dbReference>
<dbReference type="CDD" id="cd06170">
    <property type="entry name" value="LuxR_C_like"/>
    <property type="match status" value="1"/>
</dbReference>
<dbReference type="SMART" id="SM00421">
    <property type="entry name" value="HTH_LUXR"/>
    <property type="match status" value="1"/>
</dbReference>
<evidence type="ECO:0000256" key="1">
    <source>
        <dbReference type="ARBA" id="ARBA00022741"/>
    </source>
</evidence>
<evidence type="ECO:0000313" key="4">
    <source>
        <dbReference type="EMBL" id="TCO54961.1"/>
    </source>
</evidence>
<dbReference type="GO" id="GO:0005737">
    <property type="term" value="C:cytoplasm"/>
    <property type="evidence" value="ECO:0007669"/>
    <property type="project" value="TreeGrafter"/>
</dbReference>
<dbReference type="GO" id="GO:0004016">
    <property type="term" value="F:adenylate cyclase activity"/>
    <property type="evidence" value="ECO:0007669"/>
    <property type="project" value="TreeGrafter"/>
</dbReference>
<evidence type="ECO:0000259" key="3">
    <source>
        <dbReference type="PROSITE" id="PS50043"/>
    </source>
</evidence>
<feature type="domain" description="HTH luxR-type" evidence="3">
    <location>
        <begin position="846"/>
        <end position="911"/>
    </location>
</feature>
<comment type="caution">
    <text evidence="4">The sequence shown here is derived from an EMBL/GenBank/DDBJ whole genome shotgun (WGS) entry which is preliminary data.</text>
</comment>
<name>A0A4R2J7A5_9PSEU</name>
<dbReference type="RefSeq" id="WP_132122740.1">
    <property type="nucleotide sequence ID" value="NZ_SLWS01000008.1"/>
</dbReference>
<dbReference type="Gene3D" id="1.25.40.10">
    <property type="entry name" value="Tetratricopeptide repeat domain"/>
    <property type="match status" value="1"/>
</dbReference>
<evidence type="ECO:0000256" key="2">
    <source>
        <dbReference type="ARBA" id="ARBA00022840"/>
    </source>
</evidence>
<protein>
    <submittedName>
        <fullName evidence="4">Regulatory LuxR family protein</fullName>
    </submittedName>
</protein>
<dbReference type="Gene3D" id="3.40.50.300">
    <property type="entry name" value="P-loop containing nucleotide triphosphate hydrolases"/>
    <property type="match status" value="1"/>
</dbReference>
<keyword evidence="1" id="KW-0547">Nucleotide-binding</keyword>
<dbReference type="PROSITE" id="PS50043">
    <property type="entry name" value="HTH_LUXR_2"/>
    <property type="match status" value="1"/>
</dbReference>
<dbReference type="AlphaFoldDB" id="A0A4R2J7A5"/>
<dbReference type="SMART" id="SM00382">
    <property type="entry name" value="AAA"/>
    <property type="match status" value="1"/>
</dbReference>
<reference evidence="4 5" key="1">
    <citation type="submission" date="2019-03" db="EMBL/GenBank/DDBJ databases">
        <title>Genomic Encyclopedia of Type Strains, Phase IV (KMG-IV): sequencing the most valuable type-strain genomes for metagenomic binning, comparative biology and taxonomic classification.</title>
        <authorList>
            <person name="Goeker M."/>
        </authorList>
    </citation>
    <scope>NUCLEOTIDE SEQUENCE [LARGE SCALE GENOMIC DNA]</scope>
    <source>
        <strain evidence="4 5">DSM 45934</strain>
    </source>
</reference>
<dbReference type="InterPro" id="IPR016032">
    <property type="entry name" value="Sig_transdc_resp-reg_C-effctor"/>
</dbReference>
<dbReference type="PROSITE" id="PS00622">
    <property type="entry name" value="HTH_LUXR_1"/>
    <property type="match status" value="1"/>
</dbReference>
<dbReference type="GO" id="GO:0005524">
    <property type="term" value="F:ATP binding"/>
    <property type="evidence" value="ECO:0007669"/>
    <property type="project" value="UniProtKB-KW"/>
</dbReference>
<dbReference type="InterPro" id="IPR011990">
    <property type="entry name" value="TPR-like_helical_dom_sf"/>
</dbReference>
<dbReference type="Pfam" id="PF00196">
    <property type="entry name" value="GerE"/>
    <property type="match status" value="1"/>
</dbReference>
<keyword evidence="2" id="KW-0067">ATP-binding</keyword>
<dbReference type="OrthoDB" id="3649961at2"/>
<dbReference type="SUPFAM" id="SSF48452">
    <property type="entry name" value="TPR-like"/>
    <property type="match status" value="1"/>
</dbReference>
<dbReference type="PRINTS" id="PR00038">
    <property type="entry name" value="HTHLUXR"/>
</dbReference>
<organism evidence="4 5">
    <name type="scientific">Actinocrispum wychmicini</name>
    <dbReference type="NCBI Taxonomy" id="1213861"/>
    <lineage>
        <taxon>Bacteria</taxon>
        <taxon>Bacillati</taxon>
        <taxon>Actinomycetota</taxon>
        <taxon>Actinomycetes</taxon>
        <taxon>Pseudonocardiales</taxon>
        <taxon>Pseudonocardiaceae</taxon>
        <taxon>Actinocrispum</taxon>
    </lineage>
</organism>
<dbReference type="PANTHER" id="PTHR16305:SF28">
    <property type="entry name" value="GUANYLATE CYCLASE DOMAIN-CONTAINING PROTEIN"/>
    <property type="match status" value="1"/>
</dbReference>
<dbReference type="EMBL" id="SLWS01000008">
    <property type="protein sequence ID" value="TCO54961.1"/>
    <property type="molecule type" value="Genomic_DNA"/>
</dbReference>
<dbReference type="InterPro" id="IPR041664">
    <property type="entry name" value="AAA_16"/>
</dbReference>
<dbReference type="Proteomes" id="UP000295680">
    <property type="component" value="Unassembled WGS sequence"/>
</dbReference>
<evidence type="ECO:0000313" key="5">
    <source>
        <dbReference type="Proteomes" id="UP000295680"/>
    </source>
</evidence>
<dbReference type="GO" id="GO:0006355">
    <property type="term" value="P:regulation of DNA-templated transcription"/>
    <property type="evidence" value="ECO:0007669"/>
    <property type="project" value="InterPro"/>
</dbReference>
<dbReference type="InterPro" id="IPR003593">
    <property type="entry name" value="AAA+_ATPase"/>
</dbReference>
<keyword evidence="5" id="KW-1185">Reference proteome</keyword>
<proteinExistence type="predicted"/>
<dbReference type="Gene3D" id="1.10.10.10">
    <property type="entry name" value="Winged helix-like DNA-binding domain superfamily/Winged helix DNA-binding domain"/>
    <property type="match status" value="1"/>
</dbReference>
<dbReference type="SUPFAM" id="SSF46894">
    <property type="entry name" value="C-terminal effector domain of the bipartite response regulators"/>
    <property type="match status" value="1"/>
</dbReference>